<reference evidence="9" key="1">
    <citation type="journal article" date="2015" name="PLoS Genet.">
        <title>The dynamic genome and transcriptome of the human fungal pathogen Blastomyces and close relative Emmonsia.</title>
        <authorList>
            <person name="Munoz J.F."/>
            <person name="Gauthier G.M."/>
            <person name="Desjardins C.A."/>
            <person name="Gallo J.E."/>
            <person name="Holder J."/>
            <person name="Sullivan T.D."/>
            <person name="Marty A.J."/>
            <person name="Carmen J.C."/>
            <person name="Chen Z."/>
            <person name="Ding L."/>
            <person name="Gujja S."/>
            <person name="Magrini V."/>
            <person name="Misas E."/>
            <person name="Mitreva M."/>
            <person name="Priest M."/>
            <person name="Saif S."/>
            <person name="Whiston E.A."/>
            <person name="Young S."/>
            <person name="Zeng Q."/>
            <person name="Goldman W.E."/>
            <person name="Mardis E.R."/>
            <person name="Taylor J.W."/>
            <person name="McEwen J.G."/>
            <person name="Clay O.K."/>
            <person name="Klein B.S."/>
            <person name="Cuomo C.A."/>
        </authorList>
    </citation>
    <scope>NUCLEOTIDE SEQUENCE [LARGE SCALE GENOMIC DNA]</scope>
    <source>
        <strain evidence="9">UAMH 139</strain>
    </source>
</reference>
<keyword evidence="4 7" id="KW-0663">Pyridoxal phosphate</keyword>
<sequence>MTHAGIPREQREAAGVFDDLVRVSCGIEDSADLLADVMQALEKAVVGPKINGNGSVANGRA</sequence>
<evidence type="ECO:0000256" key="2">
    <source>
        <dbReference type="ARBA" id="ARBA00005038"/>
    </source>
</evidence>
<dbReference type="InterPro" id="IPR015424">
    <property type="entry name" value="PyrdxlP-dep_Trfase"/>
</dbReference>
<dbReference type="PANTHER" id="PTHR11808">
    <property type="entry name" value="TRANS-SULFURATION ENZYME FAMILY MEMBER"/>
    <property type="match status" value="1"/>
</dbReference>
<evidence type="ECO:0000313" key="9">
    <source>
        <dbReference type="Proteomes" id="UP000053573"/>
    </source>
</evidence>
<dbReference type="Pfam" id="PF01053">
    <property type="entry name" value="Cys_Met_Meta_PP"/>
    <property type="match status" value="1"/>
</dbReference>
<dbReference type="EC" id="4.4.1.1" evidence="3"/>
<dbReference type="PANTHER" id="PTHR11808:SF15">
    <property type="entry name" value="CYSTATHIONINE GAMMA-LYASE"/>
    <property type="match status" value="1"/>
</dbReference>
<dbReference type="GO" id="GO:0019343">
    <property type="term" value="P:cysteine biosynthetic process via cystathionine"/>
    <property type="evidence" value="ECO:0007669"/>
    <property type="project" value="TreeGrafter"/>
</dbReference>
<keyword evidence="9" id="KW-1185">Reference proteome</keyword>
<keyword evidence="5" id="KW-0028">Amino-acid biosynthesis</keyword>
<dbReference type="GO" id="GO:0004123">
    <property type="term" value="F:cystathionine gamma-lyase activity"/>
    <property type="evidence" value="ECO:0007669"/>
    <property type="project" value="TreeGrafter"/>
</dbReference>
<comment type="pathway">
    <text evidence="2">Amino-acid biosynthesis; L-cysteine biosynthesis; L-cysteine from L-homocysteine and L-serine: step 2/2.</text>
</comment>
<evidence type="ECO:0000256" key="6">
    <source>
        <dbReference type="ARBA" id="ARBA00029853"/>
    </source>
</evidence>
<dbReference type="STRING" id="2060906.A0A0H1B2U3"/>
<protein>
    <recommendedName>
        <fullName evidence="3">cystathionine gamma-lyase</fullName>
        <ecNumber evidence="3">4.4.1.1</ecNumber>
    </recommendedName>
    <alternativeName>
        <fullName evidence="6">Gamma-cystathionase</fullName>
    </alternativeName>
</protein>
<dbReference type="InterPro" id="IPR000277">
    <property type="entry name" value="Cys/Met-Metab_PyrdxlP-dep_enz"/>
</dbReference>
<organism evidence="8 9">
    <name type="scientific">Blastomyces silverae</name>
    <dbReference type="NCBI Taxonomy" id="2060906"/>
    <lineage>
        <taxon>Eukaryota</taxon>
        <taxon>Fungi</taxon>
        <taxon>Dikarya</taxon>
        <taxon>Ascomycota</taxon>
        <taxon>Pezizomycotina</taxon>
        <taxon>Eurotiomycetes</taxon>
        <taxon>Eurotiomycetidae</taxon>
        <taxon>Onygenales</taxon>
        <taxon>Ajellomycetaceae</taxon>
        <taxon>Blastomyces</taxon>
    </lineage>
</organism>
<comment type="cofactor">
    <cofactor evidence="1 7">
        <name>pyridoxal 5'-phosphate</name>
        <dbReference type="ChEBI" id="CHEBI:597326"/>
    </cofactor>
</comment>
<dbReference type="GO" id="GO:0005737">
    <property type="term" value="C:cytoplasm"/>
    <property type="evidence" value="ECO:0007669"/>
    <property type="project" value="TreeGrafter"/>
</dbReference>
<dbReference type="AlphaFoldDB" id="A0A0H1B2U3"/>
<comment type="caution">
    <text evidence="8">The sequence shown here is derived from an EMBL/GenBank/DDBJ whole genome shotgun (WGS) entry which is preliminary data.</text>
</comment>
<dbReference type="SUPFAM" id="SSF53383">
    <property type="entry name" value="PLP-dependent transferases"/>
    <property type="match status" value="1"/>
</dbReference>
<dbReference type="GO" id="GO:0019346">
    <property type="term" value="P:transsulfuration"/>
    <property type="evidence" value="ECO:0007669"/>
    <property type="project" value="InterPro"/>
</dbReference>
<dbReference type="Gene3D" id="3.90.1150.10">
    <property type="entry name" value="Aspartate Aminotransferase, domain 1"/>
    <property type="match status" value="1"/>
</dbReference>
<comment type="similarity">
    <text evidence="7">Belongs to the trans-sulfuration enzymes family.</text>
</comment>
<dbReference type="OrthoDB" id="3512640at2759"/>
<keyword evidence="8" id="KW-0456">Lyase</keyword>
<evidence type="ECO:0000256" key="3">
    <source>
        <dbReference type="ARBA" id="ARBA00012085"/>
    </source>
</evidence>
<gene>
    <name evidence="8" type="ORF">EMPG_11150</name>
</gene>
<proteinExistence type="inferred from homology"/>
<dbReference type="InterPro" id="IPR015422">
    <property type="entry name" value="PyrdxlP-dep_Trfase_small"/>
</dbReference>
<evidence type="ECO:0000256" key="1">
    <source>
        <dbReference type="ARBA" id="ARBA00001933"/>
    </source>
</evidence>
<dbReference type="GO" id="GO:0030170">
    <property type="term" value="F:pyridoxal phosphate binding"/>
    <property type="evidence" value="ECO:0007669"/>
    <property type="project" value="InterPro"/>
</dbReference>
<keyword evidence="5" id="KW-0198">Cysteine biosynthesis</keyword>
<evidence type="ECO:0000256" key="7">
    <source>
        <dbReference type="RuleBase" id="RU362118"/>
    </source>
</evidence>
<evidence type="ECO:0000256" key="4">
    <source>
        <dbReference type="ARBA" id="ARBA00022898"/>
    </source>
</evidence>
<dbReference type="EMBL" id="LDEV01003680">
    <property type="protein sequence ID" value="KLJ05378.1"/>
    <property type="molecule type" value="Genomic_DNA"/>
</dbReference>
<accession>A0A0H1B2U3</accession>
<evidence type="ECO:0000256" key="5">
    <source>
        <dbReference type="ARBA" id="ARBA00023192"/>
    </source>
</evidence>
<dbReference type="Proteomes" id="UP000053573">
    <property type="component" value="Unassembled WGS sequence"/>
</dbReference>
<evidence type="ECO:0000313" key="8">
    <source>
        <dbReference type="EMBL" id="KLJ05378.1"/>
    </source>
</evidence>
<name>A0A0H1B2U3_9EURO</name>